<feature type="region of interest" description="Disordered" evidence="1">
    <location>
        <begin position="1"/>
        <end position="58"/>
    </location>
</feature>
<keyword evidence="3" id="KW-1185">Reference proteome</keyword>
<evidence type="ECO:0000256" key="1">
    <source>
        <dbReference type="SAM" id="MobiDB-lite"/>
    </source>
</evidence>
<gene>
    <name evidence="2" type="ORF">SCLCIDRAFT_1207217</name>
</gene>
<dbReference type="Proteomes" id="UP000053989">
    <property type="component" value="Unassembled WGS sequence"/>
</dbReference>
<reference evidence="3" key="2">
    <citation type="submission" date="2015-01" db="EMBL/GenBank/DDBJ databases">
        <title>Evolutionary Origins and Diversification of the Mycorrhizal Mutualists.</title>
        <authorList>
            <consortium name="DOE Joint Genome Institute"/>
            <consortium name="Mycorrhizal Genomics Consortium"/>
            <person name="Kohler A."/>
            <person name="Kuo A."/>
            <person name="Nagy L.G."/>
            <person name="Floudas D."/>
            <person name="Copeland A."/>
            <person name="Barry K.W."/>
            <person name="Cichocki N."/>
            <person name="Veneault-Fourrey C."/>
            <person name="LaButti K."/>
            <person name="Lindquist E.A."/>
            <person name="Lipzen A."/>
            <person name="Lundell T."/>
            <person name="Morin E."/>
            <person name="Murat C."/>
            <person name="Riley R."/>
            <person name="Ohm R."/>
            <person name="Sun H."/>
            <person name="Tunlid A."/>
            <person name="Henrissat B."/>
            <person name="Grigoriev I.V."/>
            <person name="Hibbett D.S."/>
            <person name="Martin F."/>
        </authorList>
    </citation>
    <scope>NUCLEOTIDE SEQUENCE [LARGE SCALE GENOMIC DNA]</scope>
    <source>
        <strain evidence="3">Foug A</strain>
    </source>
</reference>
<proteinExistence type="predicted"/>
<protein>
    <submittedName>
        <fullName evidence="2">Uncharacterized protein</fullName>
    </submittedName>
</protein>
<organism evidence="2 3">
    <name type="scientific">Scleroderma citrinum Foug A</name>
    <dbReference type="NCBI Taxonomy" id="1036808"/>
    <lineage>
        <taxon>Eukaryota</taxon>
        <taxon>Fungi</taxon>
        <taxon>Dikarya</taxon>
        <taxon>Basidiomycota</taxon>
        <taxon>Agaricomycotina</taxon>
        <taxon>Agaricomycetes</taxon>
        <taxon>Agaricomycetidae</taxon>
        <taxon>Boletales</taxon>
        <taxon>Sclerodermatineae</taxon>
        <taxon>Sclerodermataceae</taxon>
        <taxon>Scleroderma</taxon>
    </lineage>
</organism>
<evidence type="ECO:0000313" key="2">
    <source>
        <dbReference type="EMBL" id="KIM69963.1"/>
    </source>
</evidence>
<feature type="non-terminal residue" evidence="2">
    <location>
        <position position="1"/>
    </location>
</feature>
<feature type="compositionally biased region" description="Basic and acidic residues" evidence="1">
    <location>
        <begin position="49"/>
        <end position="58"/>
    </location>
</feature>
<sequence length="58" mass="6578">GRKYNQRVHTTIGPPQPPKRHPRPTKSPLPNTQGWNGPQKAEQLNDTSTEDKPDPNRL</sequence>
<dbReference type="HOGENOM" id="CLU_2984739_0_0_1"/>
<evidence type="ECO:0000313" key="3">
    <source>
        <dbReference type="Proteomes" id="UP000053989"/>
    </source>
</evidence>
<name>A0A0C3A8B9_9AGAM</name>
<dbReference type="EMBL" id="KN822005">
    <property type="protein sequence ID" value="KIM69963.1"/>
    <property type="molecule type" value="Genomic_DNA"/>
</dbReference>
<accession>A0A0C3A8B9</accession>
<reference evidence="2 3" key="1">
    <citation type="submission" date="2014-04" db="EMBL/GenBank/DDBJ databases">
        <authorList>
            <consortium name="DOE Joint Genome Institute"/>
            <person name="Kuo A."/>
            <person name="Kohler A."/>
            <person name="Nagy L.G."/>
            <person name="Floudas D."/>
            <person name="Copeland A."/>
            <person name="Barry K.W."/>
            <person name="Cichocki N."/>
            <person name="Veneault-Fourrey C."/>
            <person name="LaButti K."/>
            <person name="Lindquist E.A."/>
            <person name="Lipzen A."/>
            <person name="Lundell T."/>
            <person name="Morin E."/>
            <person name="Murat C."/>
            <person name="Sun H."/>
            <person name="Tunlid A."/>
            <person name="Henrissat B."/>
            <person name="Grigoriev I.V."/>
            <person name="Hibbett D.S."/>
            <person name="Martin F."/>
            <person name="Nordberg H.P."/>
            <person name="Cantor M.N."/>
            <person name="Hua S.X."/>
        </authorList>
    </citation>
    <scope>NUCLEOTIDE SEQUENCE [LARGE SCALE GENOMIC DNA]</scope>
    <source>
        <strain evidence="2 3">Foug A</strain>
    </source>
</reference>
<feature type="compositionally biased region" description="Polar residues" evidence="1">
    <location>
        <begin position="28"/>
        <end position="47"/>
    </location>
</feature>
<dbReference type="InParanoid" id="A0A0C3A8B9"/>
<dbReference type="AlphaFoldDB" id="A0A0C3A8B9"/>